<reference evidence="2 3" key="1">
    <citation type="submission" date="2015-11" db="EMBL/GenBank/DDBJ databases">
        <title>Expanding the genomic diversity of Burkholderia species for the development of highly accurate diagnostics.</title>
        <authorList>
            <person name="Sahl J."/>
            <person name="Keim P."/>
            <person name="Wagner D."/>
        </authorList>
    </citation>
    <scope>NUCLEOTIDE SEQUENCE [LARGE SCALE GENOMIC DNA]</scope>
    <source>
        <strain evidence="2 3">MSMB1585WGS</strain>
    </source>
</reference>
<comment type="caution">
    <text evidence="2">The sequence shown here is derived from an EMBL/GenBank/DDBJ whole genome shotgun (WGS) entry which is preliminary data.</text>
</comment>
<evidence type="ECO:0000256" key="1">
    <source>
        <dbReference type="SAM" id="MobiDB-lite"/>
    </source>
</evidence>
<name>A0ABD4E0N5_9BURK</name>
<gene>
    <name evidence="2" type="ORF">WJ68_16480</name>
</gene>
<dbReference type="AlphaFoldDB" id="A0ABD4E0N5"/>
<dbReference type="EMBL" id="LPAD01000071">
    <property type="protein sequence ID" value="KVN83507.1"/>
    <property type="molecule type" value="Genomic_DNA"/>
</dbReference>
<feature type="region of interest" description="Disordered" evidence="1">
    <location>
        <begin position="1"/>
        <end position="22"/>
    </location>
</feature>
<evidence type="ECO:0000313" key="2">
    <source>
        <dbReference type="EMBL" id="KVN83507.1"/>
    </source>
</evidence>
<protein>
    <submittedName>
        <fullName evidence="2">Uncharacterized protein</fullName>
    </submittedName>
</protein>
<accession>A0ABD4E0N5</accession>
<sequence>MQKIDFGSIDADGEGPTIGDVTESRYARDTIATDGTNAFDAIEISGCMFVAADCIEPCTNPSDRPAFFSVYLHYAEGHGHGVECVGDFATADRAREYAGRIRDAFCWPIAVDRSQSL</sequence>
<evidence type="ECO:0000313" key="3">
    <source>
        <dbReference type="Proteomes" id="UP000057910"/>
    </source>
</evidence>
<dbReference type="Proteomes" id="UP000057910">
    <property type="component" value="Unassembled WGS sequence"/>
</dbReference>
<dbReference type="RefSeq" id="WP_060040407.1">
    <property type="nucleotide sequence ID" value="NZ_LPAD01000071.1"/>
</dbReference>
<organism evidence="2 3">
    <name type="scientific">Burkholderia ubonensis</name>
    <dbReference type="NCBI Taxonomy" id="101571"/>
    <lineage>
        <taxon>Bacteria</taxon>
        <taxon>Pseudomonadati</taxon>
        <taxon>Pseudomonadota</taxon>
        <taxon>Betaproteobacteria</taxon>
        <taxon>Burkholderiales</taxon>
        <taxon>Burkholderiaceae</taxon>
        <taxon>Burkholderia</taxon>
        <taxon>Burkholderia cepacia complex</taxon>
    </lineage>
</organism>
<proteinExistence type="predicted"/>